<evidence type="ECO:0000313" key="3">
    <source>
        <dbReference type="Proteomes" id="UP000292702"/>
    </source>
</evidence>
<dbReference type="STRING" id="92696.A0A4R0RS05"/>
<sequence length="226" mass="25178">MVSKALMGCWAFVDAWLLAAGVLSLVMSLVWKAPNLLLNFTLTSSDLTAGTVLGVALLITFAFSLGAIVQRNHVTIGLVMLNWLLVVDALIVIVVGTYIWFFTLKERDNYFERFKAATPDVRVQLQNKFQCCGYFTTNDTVELTGFCANQTFVNTLVNANDLDQFRCVRPITAFADMTLNNIFSTVYGFMAIIILLFLASVCVINKRLEAERFKKIDAKRGGKGFV</sequence>
<reference evidence="2 3" key="1">
    <citation type="submission" date="2018-11" db="EMBL/GenBank/DDBJ databases">
        <title>Genome assembly of Steccherinum ochraceum LE-BIN_3174, the white-rot fungus of the Steccherinaceae family (The Residual Polyporoid clade, Polyporales, Basidiomycota).</title>
        <authorList>
            <person name="Fedorova T.V."/>
            <person name="Glazunova O.A."/>
            <person name="Landesman E.O."/>
            <person name="Moiseenko K.V."/>
            <person name="Psurtseva N.V."/>
            <person name="Savinova O.S."/>
            <person name="Shakhova N.V."/>
            <person name="Tyazhelova T.V."/>
            <person name="Vasina D.V."/>
        </authorList>
    </citation>
    <scope>NUCLEOTIDE SEQUENCE [LARGE SCALE GENOMIC DNA]</scope>
    <source>
        <strain evidence="2 3">LE-BIN_3174</strain>
    </source>
</reference>
<accession>A0A4R0RS05</accession>
<keyword evidence="1" id="KW-0472">Membrane</keyword>
<keyword evidence="1" id="KW-1133">Transmembrane helix</keyword>
<feature type="transmembrane region" description="Helical" evidence="1">
    <location>
        <begin position="81"/>
        <end position="101"/>
    </location>
</feature>
<dbReference type="AlphaFoldDB" id="A0A4R0RS05"/>
<gene>
    <name evidence="2" type="primary">PLS1</name>
    <name evidence="2" type="ORF">EIP91_011318</name>
</gene>
<dbReference type="EMBL" id="RWJN01000072">
    <property type="protein sequence ID" value="TCD68249.1"/>
    <property type="molecule type" value="Genomic_DNA"/>
</dbReference>
<organism evidence="2 3">
    <name type="scientific">Steccherinum ochraceum</name>
    <dbReference type="NCBI Taxonomy" id="92696"/>
    <lineage>
        <taxon>Eukaryota</taxon>
        <taxon>Fungi</taxon>
        <taxon>Dikarya</taxon>
        <taxon>Basidiomycota</taxon>
        <taxon>Agaricomycotina</taxon>
        <taxon>Agaricomycetes</taxon>
        <taxon>Polyporales</taxon>
        <taxon>Steccherinaceae</taxon>
        <taxon>Steccherinum</taxon>
    </lineage>
</organism>
<dbReference type="Proteomes" id="UP000292702">
    <property type="component" value="Unassembled WGS sequence"/>
</dbReference>
<proteinExistence type="predicted"/>
<evidence type="ECO:0000313" key="2">
    <source>
        <dbReference type="EMBL" id="TCD68249.1"/>
    </source>
</evidence>
<feature type="transmembrane region" description="Helical" evidence="1">
    <location>
        <begin position="12"/>
        <end position="31"/>
    </location>
</feature>
<name>A0A4R0RS05_9APHY</name>
<feature type="transmembrane region" description="Helical" evidence="1">
    <location>
        <begin position="186"/>
        <end position="205"/>
    </location>
</feature>
<keyword evidence="1" id="KW-0812">Transmembrane</keyword>
<protein>
    <submittedName>
        <fullName evidence="2">Phospholipid scramblase 1</fullName>
    </submittedName>
</protein>
<comment type="caution">
    <text evidence="2">The sequence shown here is derived from an EMBL/GenBank/DDBJ whole genome shotgun (WGS) entry which is preliminary data.</text>
</comment>
<dbReference type="OrthoDB" id="2279611at2759"/>
<evidence type="ECO:0000256" key="1">
    <source>
        <dbReference type="SAM" id="Phobius"/>
    </source>
</evidence>
<keyword evidence="3" id="KW-1185">Reference proteome</keyword>
<feature type="transmembrane region" description="Helical" evidence="1">
    <location>
        <begin position="51"/>
        <end position="69"/>
    </location>
</feature>